<feature type="domain" description="PAS" evidence="3">
    <location>
        <begin position="367"/>
        <end position="437"/>
    </location>
</feature>
<keyword evidence="1" id="KW-0175">Coiled coil</keyword>
<evidence type="ECO:0000259" key="5">
    <source>
        <dbReference type="PROSITE" id="PS50887"/>
    </source>
</evidence>
<dbReference type="PANTHER" id="PTHR44757:SF2">
    <property type="entry name" value="BIOFILM ARCHITECTURE MAINTENANCE PROTEIN MBAA"/>
    <property type="match status" value="1"/>
</dbReference>
<evidence type="ECO:0000256" key="1">
    <source>
        <dbReference type="SAM" id="Coils"/>
    </source>
</evidence>
<keyword evidence="6" id="KW-0548">Nucleotidyltransferase</keyword>
<sequence length="655" mass="74256">MLSSMKNLSIKNKLFLPIILFISATFITIQWVSYTVTYERERDNLVQRVKVLAKGVAFNLQAAILFDDKESANEILSAFSADRDIVRVKLFDTEPQLFAMYQQQDRIPPVPNEQQRIEIRQKQFSISEQYIFLLVPVVLEQEVIAHLRVTISKQSFENIFLITLKTAGIYLILLLVLGTILYKIIQRFIIEPLFNLNEGMQAFVERRERTKKNTLNSNDEIGDLVHAFNTMLERLGQREKQVNFTLDKLEQEKSFANEVIETVQHSLIVVNEDGEIIHSNAATMEIFRCTSAYLEGLTIKELIVTKQSDLLQSAIDSNLVLNDQLIESIDVFSSKQLLQVSSRELSKQGQTLFAIQDVTEIESAMNRQKLAAGVFENSQDGLVVLNASNEITMVNPAVTTLLGYEASVLLGKSPFEVLPWQQFTSLMPTIIESLENYGQWQGEVWEKHSSGNLVPMFVKINRIVSNQQRGEFDMVLTLSDLSNVKEMERLEHLAHHDALTGLANRSHLYKTLDEVVSSSQYSDNHFAVLYLDLDGFKEVNDTYGHDAGDEMLRQVASRLLSQVRSGDLVARLSGDEFVLIIKSTNKEMMSALAERLLIIITEEVMYKGRSLKVGASIGINLVEDDERDLDLILKAADQAMYQAKSKGKGCFVYSQ</sequence>
<dbReference type="InterPro" id="IPR033417">
    <property type="entry name" value="CHASE8"/>
</dbReference>
<dbReference type="Proteomes" id="UP001570417">
    <property type="component" value="Unassembled WGS sequence"/>
</dbReference>
<dbReference type="PANTHER" id="PTHR44757">
    <property type="entry name" value="DIGUANYLATE CYCLASE DGCP"/>
    <property type="match status" value="1"/>
</dbReference>
<dbReference type="EMBL" id="JBFRUW010000023">
    <property type="protein sequence ID" value="MFA0568411.1"/>
    <property type="molecule type" value="Genomic_DNA"/>
</dbReference>
<keyword evidence="2" id="KW-1133">Transmembrane helix</keyword>
<dbReference type="Pfam" id="PF00990">
    <property type="entry name" value="GGDEF"/>
    <property type="match status" value="1"/>
</dbReference>
<dbReference type="GO" id="GO:0052621">
    <property type="term" value="F:diguanylate cyclase activity"/>
    <property type="evidence" value="ECO:0007669"/>
    <property type="project" value="UniProtKB-EC"/>
</dbReference>
<evidence type="ECO:0000259" key="3">
    <source>
        <dbReference type="PROSITE" id="PS50112"/>
    </source>
</evidence>
<dbReference type="InterPro" id="IPR052155">
    <property type="entry name" value="Biofilm_reg_signaling"/>
</dbReference>
<keyword evidence="2" id="KW-0812">Transmembrane</keyword>
<accession>A0ABV4NAP7</accession>
<dbReference type="Gene3D" id="3.30.70.270">
    <property type="match status" value="1"/>
</dbReference>
<feature type="domain" description="GGDEF" evidence="5">
    <location>
        <begin position="524"/>
        <end position="655"/>
    </location>
</feature>
<feature type="domain" description="HAMP" evidence="4">
    <location>
        <begin position="187"/>
        <end position="240"/>
    </location>
</feature>
<comment type="caution">
    <text evidence="6">The sequence shown here is derived from an EMBL/GenBank/DDBJ whole genome shotgun (WGS) entry which is preliminary data.</text>
</comment>
<dbReference type="EC" id="2.7.7.65" evidence="6"/>
<dbReference type="InterPro" id="IPR035965">
    <property type="entry name" value="PAS-like_dom_sf"/>
</dbReference>
<dbReference type="SUPFAM" id="SSF158472">
    <property type="entry name" value="HAMP domain-like"/>
    <property type="match status" value="1"/>
</dbReference>
<dbReference type="PROSITE" id="PS50112">
    <property type="entry name" value="PAS"/>
    <property type="match status" value="1"/>
</dbReference>
<dbReference type="Pfam" id="PF13426">
    <property type="entry name" value="PAS_9"/>
    <property type="match status" value="1"/>
</dbReference>
<evidence type="ECO:0000313" key="6">
    <source>
        <dbReference type="EMBL" id="MFA0568411.1"/>
    </source>
</evidence>
<dbReference type="NCBIfam" id="TIGR00254">
    <property type="entry name" value="GGDEF"/>
    <property type="match status" value="1"/>
</dbReference>
<evidence type="ECO:0000259" key="4">
    <source>
        <dbReference type="PROSITE" id="PS50885"/>
    </source>
</evidence>
<name>A0ABV4NAP7_9VIBR</name>
<dbReference type="RefSeq" id="WP_372265930.1">
    <property type="nucleotide sequence ID" value="NZ_JBFRUW010000023.1"/>
</dbReference>
<protein>
    <submittedName>
        <fullName evidence="6">Diguanylate cyclase</fullName>
        <ecNumber evidence="6">2.7.7.65</ecNumber>
    </submittedName>
</protein>
<evidence type="ECO:0000313" key="7">
    <source>
        <dbReference type="Proteomes" id="UP001570417"/>
    </source>
</evidence>
<dbReference type="SUPFAM" id="SSF55785">
    <property type="entry name" value="PYP-like sensor domain (PAS domain)"/>
    <property type="match status" value="1"/>
</dbReference>
<dbReference type="SMART" id="SM00267">
    <property type="entry name" value="GGDEF"/>
    <property type="match status" value="1"/>
</dbReference>
<evidence type="ECO:0000256" key="2">
    <source>
        <dbReference type="SAM" id="Phobius"/>
    </source>
</evidence>
<dbReference type="InterPro" id="IPR029787">
    <property type="entry name" value="Nucleotide_cyclase"/>
</dbReference>
<feature type="transmembrane region" description="Helical" evidence="2">
    <location>
        <begin position="14"/>
        <end position="34"/>
    </location>
</feature>
<keyword evidence="6" id="KW-0808">Transferase</keyword>
<dbReference type="InterPro" id="IPR003660">
    <property type="entry name" value="HAMP_dom"/>
</dbReference>
<dbReference type="PROSITE" id="PS50887">
    <property type="entry name" value="GGDEF"/>
    <property type="match status" value="1"/>
</dbReference>
<organism evidence="6 7">
    <name type="scientific">Vibrio gallaecicus</name>
    <dbReference type="NCBI Taxonomy" id="552386"/>
    <lineage>
        <taxon>Bacteria</taxon>
        <taxon>Pseudomonadati</taxon>
        <taxon>Pseudomonadota</taxon>
        <taxon>Gammaproteobacteria</taxon>
        <taxon>Vibrionales</taxon>
        <taxon>Vibrionaceae</taxon>
        <taxon>Vibrio</taxon>
    </lineage>
</organism>
<proteinExistence type="predicted"/>
<keyword evidence="7" id="KW-1185">Reference proteome</keyword>
<dbReference type="Gene3D" id="6.10.340.10">
    <property type="match status" value="1"/>
</dbReference>
<dbReference type="InterPro" id="IPR043128">
    <property type="entry name" value="Rev_trsase/Diguanyl_cyclase"/>
</dbReference>
<dbReference type="SMART" id="SM00304">
    <property type="entry name" value="HAMP"/>
    <property type="match status" value="1"/>
</dbReference>
<reference evidence="6 7" key="1">
    <citation type="journal article" date="2024" name="ISME J.">
        <title>Tailless and filamentous prophages are predominant in marine Vibrio.</title>
        <authorList>
            <person name="Steensen K."/>
            <person name="Seneca J."/>
            <person name="Bartlau N."/>
            <person name="Yu X.A."/>
            <person name="Hussain F.A."/>
            <person name="Polz M.F."/>
        </authorList>
    </citation>
    <scope>NUCLEOTIDE SEQUENCE [LARGE SCALE GENOMIC DNA]</scope>
    <source>
        <strain evidence="6 7">10N.222.51.A1</strain>
    </source>
</reference>
<dbReference type="Gene3D" id="3.30.450.20">
    <property type="entry name" value="PAS domain"/>
    <property type="match status" value="2"/>
</dbReference>
<keyword evidence="2" id="KW-0472">Membrane</keyword>
<dbReference type="SMART" id="SM00091">
    <property type="entry name" value="PAS"/>
    <property type="match status" value="2"/>
</dbReference>
<dbReference type="NCBIfam" id="TIGR00229">
    <property type="entry name" value="sensory_box"/>
    <property type="match status" value="1"/>
</dbReference>
<dbReference type="CDD" id="cd01949">
    <property type="entry name" value="GGDEF"/>
    <property type="match status" value="1"/>
</dbReference>
<feature type="transmembrane region" description="Helical" evidence="2">
    <location>
        <begin position="159"/>
        <end position="182"/>
    </location>
</feature>
<dbReference type="CDD" id="cd06225">
    <property type="entry name" value="HAMP"/>
    <property type="match status" value="1"/>
</dbReference>
<dbReference type="SUPFAM" id="SSF55073">
    <property type="entry name" value="Nucleotide cyclase"/>
    <property type="match status" value="1"/>
</dbReference>
<dbReference type="PROSITE" id="PS50885">
    <property type="entry name" value="HAMP"/>
    <property type="match status" value="1"/>
</dbReference>
<feature type="coiled-coil region" evidence="1">
    <location>
        <begin position="232"/>
        <end position="266"/>
    </location>
</feature>
<dbReference type="Pfam" id="PF17152">
    <property type="entry name" value="CHASE8"/>
    <property type="match status" value="1"/>
</dbReference>
<dbReference type="InterPro" id="IPR000160">
    <property type="entry name" value="GGDEF_dom"/>
</dbReference>
<dbReference type="CDD" id="cd00130">
    <property type="entry name" value="PAS"/>
    <property type="match status" value="1"/>
</dbReference>
<dbReference type="InterPro" id="IPR000014">
    <property type="entry name" value="PAS"/>
</dbReference>
<gene>
    <name evidence="6" type="ORF">AB4566_08990</name>
</gene>
<dbReference type="Pfam" id="PF00672">
    <property type="entry name" value="HAMP"/>
    <property type="match status" value="1"/>
</dbReference>